<dbReference type="Pfam" id="PF13765">
    <property type="entry name" value="PRY"/>
    <property type="match status" value="1"/>
</dbReference>
<evidence type="ECO:0000256" key="2">
    <source>
        <dbReference type="ARBA" id="ARBA00022771"/>
    </source>
</evidence>
<organism evidence="7 8">
    <name type="scientific">Equus asinus</name>
    <name type="common">Donkey</name>
    <name type="synonym">Equus africanus asinus</name>
    <dbReference type="NCBI Taxonomy" id="9793"/>
    <lineage>
        <taxon>Eukaryota</taxon>
        <taxon>Metazoa</taxon>
        <taxon>Chordata</taxon>
        <taxon>Craniata</taxon>
        <taxon>Vertebrata</taxon>
        <taxon>Euteleostomi</taxon>
        <taxon>Mammalia</taxon>
        <taxon>Eutheria</taxon>
        <taxon>Laurasiatheria</taxon>
        <taxon>Perissodactyla</taxon>
        <taxon>Equidae</taxon>
        <taxon>Equus</taxon>
    </lineage>
</organism>
<dbReference type="SUPFAM" id="SSF49899">
    <property type="entry name" value="Concanavalin A-like lectins/glucanases"/>
    <property type="match status" value="1"/>
</dbReference>
<accession>A0A8C4PU72</accession>
<dbReference type="InterPro" id="IPR013083">
    <property type="entry name" value="Znf_RING/FYVE/PHD"/>
</dbReference>
<dbReference type="SMART" id="SM00589">
    <property type="entry name" value="PRY"/>
    <property type="match status" value="1"/>
</dbReference>
<dbReference type="Gene3D" id="2.60.120.920">
    <property type="match status" value="1"/>
</dbReference>
<evidence type="ECO:0000259" key="6">
    <source>
        <dbReference type="PROSITE" id="PS50188"/>
    </source>
</evidence>
<evidence type="ECO:0008006" key="9">
    <source>
        <dbReference type="Google" id="ProtNLM"/>
    </source>
</evidence>
<dbReference type="InterPro" id="IPR037960">
    <property type="entry name" value="SPRY/PRY_RFPL"/>
</dbReference>
<dbReference type="AlphaFoldDB" id="A0A8C4PU72"/>
<dbReference type="GO" id="GO:0008270">
    <property type="term" value="F:zinc ion binding"/>
    <property type="evidence" value="ECO:0007669"/>
    <property type="project" value="UniProtKB-KW"/>
</dbReference>
<dbReference type="Ensembl" id="ENSEAST00005033045.2">
    <property type="protein sequence ID" value="ENSEASP00005030395.2"/>
    <property type="gene ID" value="ENSEASG00005020695.2"/>
</dbReference>
<dbReference type="Pfam" id="PF15227">
    <property type="entry name" value="zf-C3HC4_4"/>
    <property type="match status" value="1"/>
</dbReference>
<dbReference type="SMART" id="SM00449">
    <property type="entry name" value="SPRY"/>
    <property type="match status" value="1"/>
</dbReference>
<dbReference type="PROSITE" id="PS50188">
    <property type="entry name" value="B302_SPRY"/>
    <property type="match status" value="1"/>
</dbReference>
<dbReference type="SUPFAM" id="SSF57850">
    <property type="entry name" value="RING/U-box"/>
    <property type="match status" value="1"/>
</dbReference>
<evidence type="ECO:0000259" key="5">
    <source>
        <dbReference type="PROSITE" id="PS50089"/>
    </source>
</evidence>
<keyword evidence="2 4" id="KW-0863">Zinc-finger</keyword>
<dbReference type="CDD" id="cd15821">
    <property type="entry name" value="SPRY_PRY_RFPL"/>
    <property type="match status" value="1"/>
</dbReference>
<dbReference type="Pfam" id="PF11002">
    <property type="entry name" value="RDM"/>
    <property type="match status" value="1"/>
</dbReference>
<sequence>EKRLPRTNIHAAHGNSNIMHIFPQTAAMAEHFKEASRCRHCMSYLEKPMYLNCGYVCCLQCINSLQKEPDGEGLLCPLCSVVSQKKDIRPGIQLRALVSKIKALEPQLRAVLQMNPRMRKFQVDMTLDVDTANNHLIISEDLRSVHCGYFLQYWRTRAERFIYAICVLGSPRFTSGRHYWEVDVGTSKEWDVGVCRDSVNRQGVVVLSSELGFWTVGSRNGDVFSASTVPVTTLLVSPRLHRVGIFLDMDIGIISFYHVSDGSHIFTFSKVSAAEPLRPFFAPANPMKDDQGFLRICPVVNPGISPPTGPGQGK</sequence>
<dbReference type="InterPro" id="IPR022723">
    <property type="entry name" value="RDM_domain_RFPL"/>
</dbReference>
<reference evidence="7" key="2">
    <citation type="submission" date="2025-08" db="UniProtKB">
        <authorList>
            <consortium name="Ensembl"/>
        </authorList>
    </citation>
    <scope>IDENTIFICATION</scope>
</reference>
<dbReference type="FunFam" id="2.60.120.920:FF:000040">
    <property type="entry name" value="Ret finger protein-like 4A"/>
    <property type="match status" value="1"/>
</dbReference>
<dbReference type="PRINTS" id="PR01407">
    <property type="entry name" value="BUTYPHLNCDUF"/>
</dbReference>
<keyword evidence="3" id="KW-0862">Zinc</keyword>
<evidence type="ECO:0000256" key="4">
    <source>
        <dbReference type="PROSITE-ProRule" id="PRU00175"/>
    </source>
</evidence>
<reference evidence="7" key="3">
    <citation type="submission" date="2025-09" db="UniProtKB">
        <authorList>
            <consortium name="Ensembl"/>
        </authorList>
    </citation>
    <scope>IDENTIFICATION</scope>
</reference>
<dbReference type="InterPro" id="IPR001841">
    <property type="entry name" value="Znf_RING"/>
</dbReference>
<evidence type="ECO:0000256" key="1">
    <source>
        <dbReference type="ARBA" id="ARBA00022723"/>
    </source>
</evidence>
<dbReference type="Pfam" id="PF00622">
    <property type="entry name" value="SPRY"/>
    <property type="match status" value="1"/>
</dbReference>
<keyword evidence="8" id="KW-1185">Reference proteome</keyword>
<dbReference type="CDD" id="cd16621">
    <property type="entry name" value="vRING-HC-C4C4_RFPL"/>
    <property type="match status" value="1"/>
</dbReference>
<evidence type="ECO:0000313" key="8">
    <source>
        <dbReference type="Proteomes" id="UP000694387"/>
    </source>
</evidence>
<dbReference type="InterPro" id="IPR001870">
    <property type="entry name" value="B30.2/SPRY"/>
</dbReference>
<dbReference type="PROSITE" id="PS50089">
    <property type="entry name" value="ZF_RING_2"/>
    <property type="match status" value="1"/>
</dbReference>
<dbReference type="InterPro" id="IPR050143">
    <property type="entry name" value="TRIM/RBCC"/>
</dbReference>
<dbReference type="InterPro" id="IPR013320">
    <property type="entry name" value="ConA-like_dom_sf"/>
</dbReference>
<protein>
    <recommendedName>
        <fullName evidence="9">Ret finger protein-like 4A</fullName>
    </recommendedName>
</protein>
<dbReference type="Gene3D" id="3.30.40.10">
    <property type="entry name" value="Zinc/RING finger domain, C3HC4 (zinc finger)"/>
    <property type="match status" value="1"/>
</dbReference>
<proteinExistence type="predicted"/>
<dbReference type="InterPro" id="IPR043136">
    <property type="entry name" value="B30.2/SPRY_sf"/>
</dbReference>
<name>A0A8C4PU72_EQUAS</name>
<feature type="domain" description="RING-type" evidence="5">
    <location>
        <begin position="38"/>
        <end position="80"/>
    </location>
</feature>
<evidence type="ECO:0000256" key="3">
    <source>
        <dbReference type="ARBA" id="ARBA00022833"/>
    </source>
</evidence>
<keyword evidence="1" id="KW-0479">Metal-binding</keyword>
<dbReference type="InterPro" id="IPR006574">
    <property type="entry name" value="PRY"/>
</dbReference>
<dbReference type="GeneTree" id="ENSGT00940000163187"/>
<reference evidence="7 8" key="1">
    <citation type="journal article" date="2020" name="Nat. Commun.">
        <title>Donkey genomes provide new insights into domestication and selection for coat color.</title>
        <authorList>
            <person name="Wang"/>
            <person name="C."/>
            <person name="Li"/>
            <person name="H."/>
            <person name="Guo"/>
            <person name="Y."/>
            <person name="Huang"/>
            <person name="J."/>
            <person name="Sun"/>
            <person name="Y."/>
            <person name="Min"/>
            <person name="J."/>
            <person name="Wang"/>
            <person name="J."/>
            <person name="Fang"/>
            <person name="X."/>
            <person name="Zhao"/>
            <person name="Z."/>
            <person name="Wang"/>
            <person name="S."/>
            <person name="Zhang"/>
            <person name="Y."/>
            <person name="Liu"/>
            <person name="Q."/>
            <person name="Jiang"/>
            <person name="Q."/>
            <person name="Wang"/>
            <person name="X."/>
            <person name="Guo"/>
            <person name="Y."/>
            <person name="Yang"/>
            <person name="C."/>
            <person name="Wang"/>
            <person name="Y."/>
            <person name="Tian"/>
            <person name="F."/>
            <person name="Zhuang"/>
            <person name="G."/>
            <person name="Fan"/>
            <person name="Y."/>
            <person name="Gao"/>
            <person name="Q."/>
            <person name="Li"/>
            <person name="Y."/>
            <person name="Ju"/>
            <person name="Z."/>
            <person name="Li"/>
            <person name="J."/>
            <person name="Li"/>
            <person name="R."/>
            <person name="Hou"/>
            <person name="M."/>
            <person name="Yang"/>
            <person name="G."/>
            <person name="Liu"/>
            <person name="G."/>
            <person name="Liu"/>
            <person name="W."/>
            <person name="Guo"/>
            <person name="J."/>
            <person name="Pan"/>
            <person name="S."/>
            <person name="Fan"/>
            <person name="G."/>
            <person name="Zhang"/>
            <person name="W."/>
            <person name="Zhang"/>
            <person name="R."/>
            <person name="Yu"/>
            <person name="J."/>
            <person name="Zhang"/>
            <person name="X."/>
            <person name="Yin"/>
            <person name="Q."/>
            <person name="Ji"/>
            <person name="C."/>
            <person name="Jin"/>
            <person name="Y."/>
            <person name="Yue"/>
            <person name="G."/>
            <person name="Liu"/>
            <person name="M."/>
            <person name="Xu"/>
            <person name="J."/>
            <person name="Liu"/>
            <person name="S."/>
            <person name="Jordana"/>
            <person name="J."/>
            <person name="Noce"/>
            <person name="A."/>
            <person name="Amills"/>
            <person name="M."/>
            <person name="Wu"/>
            <person name="D.D."/>
            <person name="Li"/>
            <person name="S."/>
            <person name="Zhou"/>
            <person name="X. and Zhong"/>
            <person name="J."/>
        </authorList>
    </citation>
    <scope>NUCLEOTIDE SEQUENCE [LARGE SCALE GENOMIC DNA]</scope>
</reference>
<gene>
    <name evidence="7" type="primary">LOC106840975</name>
</gene>
<evidence type="ECO:0000313" key="7">
    <source>
        <dbReference type="Ensembl" id="ENSEASP00005030395.2"/>
    </source>
</evidence>
<dbReference type="PANTHER" id="PTHR24103">
    <property type="entry name" value="E3 UBIQUITIN-PROTEIN LIGASE TRIM"/>
    <property type="match status" value="1"/>
</dbReference>
<dbReference type="InterPro" id="IPR003879">
    <property type="entry name" value="Butyrophylin_SPRY"/>
</dbReference>
<dbReference type="Proteomes" id="UP000694387">
    <property type="component" value="Chromosome 26"/>
</dbReference>
<dbReference type="GO" id="GO:0005737">
    <property type="term" value="C:cytoplasm"/>
    <property type="evidence" value="ECO:0007669"/>
    <property type="project" value="UniProtKB-ARBA"/>
</dbReference>
<feature type="domain" description="B30.2/SPRY" evidence="6">
    <location>
        <begin position="105"/>
        <end position="299"/>
    </location>
</feature>
<dbReference type="InterPro" id="IPR003877">
    <property type="entry name" value="SPRY_dom"/>
</dbReference>